<dbReference type="Pfam" id="PF08486">
    <property type="entry name" value="SpoIID"/>
    <property type="match status" value="1"/>
</dbReference>
<proteinExistence type="predicted"/>
<sequence length="377" mass="39885">MLRLFALALLLLGTALAQSSDLLLRVLLAQGSAGTVTLGNHQRITSLGGQAFGAGTVSVSVGAGGVQLDGQAVGPWVELAAPDGFSLNGRPYRGNLLVVWQNGQILFINRVWLEDYLLGVVPSEVPASFPKAVLQAQAILARTFALYRLNPGGLYDLCASERCQVYLGRAAEEAPQSEAVYATRGLIVSYDQKPISAVYHADSGGYTAAASEVWGQSYPYLQAKPDPYSHSPGGTWTRTLTPGGVAEALAGLGILVGTVQALQTLQYSESGRPLGLRVVGSARSINLDSTAATKLLRGLGMPSTRVQINGWQVLGQGNGHGVGMSQWGARGLALQGWDYRQILGYYYPGTFLSSFGVVAGLREKLDALGYRLLTAEK</sequence>
<evidence type="ECO:0000259" key="1">
    <source>
        <dbReference type="Pfam" id="PF08486"/>
    </source>
</evidence>
<dbReference type="PANTHER" id="PTHR30032:SF4">
    <property type="entry name" value="AMIDASE ENHANCER"/>
    <property type="match status" value="1"/>
</dbReference>
<evidence type="ECO:0000313" key="2">
    <source>
        <dbReference type="EMBL" id="RIH92862.1"/>
    </source>
</evidence>
<dbReference type="RefSeq" id="WP_119356771.1">
    <property type="nucleotide sequence ID" value="NZ_BJXM01000001.1"/>
</dbReference>
<name>A0A399FCW0_9DEIN</name>
<dbReference type="EMBL" id="QWLB01000013">
    <property type="protein sequence ID" value="RIH92862.1"/>
    <property type="molecule type" value="Genomic_DNA"/>
</dbReference>
<organism evidence="2 3">
    <name type="scientific">Meiothermus granaticius NBRC 107808</name>
    <dbReference type="NCBI Taxonomy" id="1227551"/>
    <lineage>
        <taxon>Bacteria</taxon>
        <taxon>Thermotogati</taxon>
        <taxon>Deinococcota</taxon>
        <taxon>Deinococci</taxon>
        <taxon>Thermales</taxon>
        <taxon>Thermaceae</taxon>
        <taxon>Meiothermus</taxon>
    </lineage>
</organism>
<feature type="domain" description="Sporulation stage II protein D amidase enhancer LytB N-terminal" evidence="1">
    <location>
        <begin position="102"/>
        <end position="190"/>
    </location>
</feature>
<comment type="caution">
    <text evidence="2">The sequence shown here is derived from an EMBL/GenBank/DDBJ whole genome shotgun (WGS) entry which is preliminary data.</text>
</comment>
<gene>
    <name evidence="2" type="primary">lytB_1</name>
    <name evidence="2" type="ORF">Mgrana_01270</name>
</gene>
<dbReference type="InterPro" id="IPR013486">
    <property type="entry name" value="SpoIID/LytB"/>
</dbReference>
<keyword evidence="3" id="KW-1185">Reference proteome</keyword>
<dbReference type="PANTHER" id="PTHR30032">
    <property type="entry name" value="N-ACETYLMURAMOYL-L-ALANINE AMIDASE-RELATED"/>
    <property type="match status" value="1"/>
</dbReference>
<accession>A0A399FCW0</accession>
<reference evidence="2 3" key="1">
    <citation type="submission" date="2018-08" db="EMBL/GenBank/DDBJ databases">
        <title>Meiothermus granaticius genome AF-68 sequencing project.</title>
        <authorList>
            <person name="Da Costa M.S."/>
            <person name="Albuquerque L."/>
            <person name="Raposo P."/>
            <person name="Froufe H.J.C."/>
            <person name="Barroso C.S."/>
            <person name="Egas C."/>
        </authorList>
    </citation>
    <scope>NUCLEOTIDE SEQUENCE [LARGE SCALE GENOMIC DNA]</scope>
    <source>
        <strain evidence="2 3">AF-68</strain>
    </source>
</reference>
<dbReference type="Proteomes" id="UP000266178">
    <property type="component" value="Unassembled WGS sequence"/>
</dbReference>
<dbReference type="InterPro" id="IPR013693">
    <property type="entry name" value="SpoIID/LytB_N"/>
</dbReference>
<dbReference type="NCBIfam" id="TIGR02669">
    <property type="entry name" value="SpoIID_LytB"/>
    <property type="match status" value="1"/>
</dbReference>
<dbReference type="GO" id="GO:0030288">
    <property type="term" value="C:outer membrane-bounded periplasmic space"/>
    <property type="evidence" value="ECO:0007669"/>
    <property type="project" value="TreeGrafter"/>
</dbReference>
<dbReference type="OrthoDB" id="9794671at2"/>
<dbReference type="InterPro" id="IPR051922">
    <property type="entry name" value="Bact_Sporulation_Assoc"/>
</dbReference>
<dbReference type="GO" id="GO:0030435">
    <property type="term" value="P:sporulation resulting in formation of a cellular spore"/>
    <property type="evidence" value="ECO:0007669"/>
    <property type="project" value="InterPro"/>
</dbReference>
<dbReference type="AlphaFoldDB" id="A0A399FCW0"/>
<protein>
    <submittedName>
        <fullName evidence="2">Amidase enhancer</fullName>
    </submittedName>
</protein>
<evidence type="ECO:0000313" key="3">
    <source>
        <dbReference type="Proteomes" id="UP000266178"/>
    </source>
</evidence>